<dbReference type="OrthoDB" id="7490685at2759"/>
<evidence type="ECO:0000313" key="3">
    <source>
        <dbReference type="EMBL" id="CAB3222502.1"/>
    </source>
</evidence>
<feature type="region of interest" description="Disordered" evidence="2">
    <location>
        <begin position="956"/>
        <end position="979"/>
    </location>
</feature>
<proteinExistence type="predicted"/>
<name>A0A8S0YRW7_ARCPL</name>
<gene>
    <name evidence="3" type="ORF">APLA_LOCUS1117</name>
</gene>
<evidence type="ECO:0000256" key="1">
    <source>
        <dbReference type="SAM" id="Coils"/>
    </source>
</evidence>
<evidence type="ECO:0000313" key="4">
    <source>
        <dbReference type="Proteomes" id="UP000494106"/>
    </source>
</evidence>
<comment type="caution">
    <text evidence="3">The sequence shown here is derived from an EMBL/GenBank/DDBJ whole genome shotgun (WGS) entry which is preliminary data.</text>
</comment>
<feature type="region of interest" description="Disordered" evidence="2">
    <location>
        <begin position="1474"/>
        <end position="1505"/>
    </location>
</feature>
<organism evidence="3 4">
    <name type="scientific">Arctia plantaginis</name>
    <name type="common">Wood tiger moth</name>
    <name type="synonym">Phalaena plantaginis</name>
    <dbReference type="NCBI Taxonomy" id="874455"/>
    <lineage>
        <taxon>Eukaryota</taxon>
        <taxon>Metazoa</taxon>
        <taxon>Ecdysozoa</taxon>
        <taxon>Arthropoda</taxon>
        <taxon>Hexapoda</taxon>
        <taxon>Insecta</taxon>
        <taxon>Pterygota</taxon>
        <taxon>Neoptera</taxon>
        <taxon>Endopterygota</taxon>
        <taxon>Lepidoptera</taxon>
        <taxon>Glossata</taxon>
        <taxon>Ditrysia</taxon>
        <taxon>Noctuoidea</taxon>
        <taxon>Erebidae</taxon>
        <taxon>Arctiinae</taxon>
        <taxon>Arctia</taxon>
    </lineage>
</organism>
<feature type="coiled-coil region" evidence="1">
    <location>
        <begin position="896"/>
        <end position="926"/>
    </location>
</feature>
<evidence type="ECO:0000256" key="2">
    <source>
        <dbReference type="SAM" id="MobiDB-lite"/>
    </source>
</evidence>
<sequence length="1860" mass="208728">MDDTQQSRTTDAAATRKRRSSILKSQRPARTPFSELEFNVATPTDTAKSRRVSFSKRTGVAEYVTNEATNTWKHIYEEHNKSLESSGNDSEVNPARQTVEHLGRRIFDQQFEEVEVVDFIGTLAPPRNSNTSFNNINFSEQIASLDCTSDAKLTAPNSKFELSALTDQQSKLFCNDFTVTGIGESSGKIDFNFSNIQRIGEKDDLDEIERDLGRVSNNVVCSGPADHHNMSEYIEVDLNMTHVAKTDDCDMSITDTISTPKVQDVSKSNSIDKINNLDKDWITDKENIAINPYVTPPETDNFAVNDEPDQVLVFDGKRLTLQTEKCSKDFRQTLLPNTSTETPLRKTIVLNTDDDLPNFVDDASLRSDVEYRNRSSYHDPSICVQAVHKVEIVKRPTMNDNAVFDDDNGNISITQALPANIVLESRQEKRKTILYEDDAGDISVTQAAPTNLILIENPSATERRRTVLYEDDTGNISVTQTVPQNIILSKTDVKEDTQIFDANISMTQVLPTNIIIKDSDTNGISKDPNPKDSKPFVLHTLLDMSDPVESAICNQYAETNVEPLIVEDDPQLKKEAPMLTFVIAEDEEIQIDKDDSGNNAKLTENSQLIVDHAVPERRKTIIYEDDKADVSITQSLPSRVILDQKAQEKRKTIVFDDDNGNISITQVLPVNIVLESRQVKRKTVLNEDVTETMSVTQAAPTNLLFTENPSATELIYQDDTDDISVTQAVPQNIILDTADLEEEGTQIFDAKISMTQAYPTNIVIKDSDTIFHDPKPKESKTSVLHTLLDMSDPVESVTCNKDAETDVEPLIVGDEPDREKEGSMVSFIIAEDEGMQTDKIESDNDGELNEIESDTIQFIRDSRMSVDYKQPDEILQNTLAQLMINRGQMDNISPNISNTDEKDAQLNNENDEMENISRNMSCVNEREDEKVRPKSFKDANDTKELLDMICDFTDNSRCSSKEEAPPEEISPEKDEPPATKALDLKELLAIENKMEVHEPRRLSFATKRQSIIISREDLLSNISMAQAVLQKSRVEFDESSLTEDNQDSSPEELRQTQQRSNRMSNEVVKTLHFDDESLSESSMKSDLSKTWPIKKTVFGETSYAKVKTNVIPSYLKDVSDGIKQLMSDLVKPMSDAIPFESPEEKMKRSMSTVSTQIQANLITSSQIDVNTDLSSATGSHEDIPCYRSGRGILKMPGSSEMSSEQEVIRSECSDIPEPPCRQLSIPEPVLVFDHENPLNNILLGPLDYKHTHDYKPLSPVPIENLAKESEITLCGSERSTSCQINMEMDESSIDTDTMASEAKDVEVNTDQVVTQYSVAVHAGKKKLTFHKSCSIDRAVNVHSKVEDSEVNTVIAMKPNKELLETSSSLTLIDSLSESESKTNSSQRYIARKERRTPTKPVTKLKALPTIESDISSTDDSADRLISKGKKRTHIPVTPNRRHSVEVTPKPNNKMLKISSSPNQNRLFLRMSHEPTKLPAERDTDGQEDTSHIEDNTDSEEKPHSHNFDSTITIQQLITEYQIDAGLNKEILDVLKETDYCKSGSLTTEAPSRSDSLNSDSIDKVCSFTSSKNLGSNTMAQTVASTASSHKSQSTIHSAEYSRTDWHPELTSLSSTKNVNHIDSGVNIVSKIDMLPFMGSYECERETSLADTWSFRLLHGRIRLTIRLAHRHDNSTRTRVRADTPVTDLSVDTIEYDKKNPVAILCIRFACETMRYMVSSATETKYLARDVPLLLRRCAAVARVALRWGRAMHDAKLHLAYTLDTEGHLTVKVANIPLRSVWEVSMNLELVVEHPNQAPWPRASDVKVKRVVSDVPVSDEDIRKALKNTPNDWGHAPKTLWRIFRYLKHKQREDDGLLLGV</sequence>
<feature type="compositionally biased region" description="Basic and acidic residues" evidence="2">
    <location>
        <begin position="959"/>
        <end position="979"/>
    </location>
</feature>
<dbReference type="Proteomes" id="UP000494106">
    <property type="component" value="Unassembled WGS sequence"/>
</dbReference>
<feature type="region of interest" description="Disordered" evidence="2">
    <location>
        <begin position="1038"/>
        <end position="1065"/>
    </location>
</feature>
<reference evidence="3 4" key="1">
    <citation type="submission" date="2020-04" db="EMBL/GenBank/DDBJ databases">
        <authorList>
            <person name="Wallbank WR R."/>
            <person name="Pardo Diaz C."/>
            <person name="Kozak K."/>
            <person name="Martin S."/>
            <person name="Jiggins C."/>
            <person name="Moest M."/>
            <person name="Warren A I."/>
            <person name="Byers J.R.P. K."/>
            <person name="Montejo-Kovacevich G."/>
            <person name="Yen C E."/>
        </authorList>
    </citation>
    <scope>NUCLEOTIDE SEQUENCE [LARGE SCALE GENOMIC DNA]</scope>
</reference>
<keyword evidence="4" id="KW-1185">Reference proteome</keyword>
<keyword evidence="1" id="KW-0175">Coiled coil</keyword>
<accession>A0A8S0YRW7</accession>
<feature type="compositionally biased region" description="Low complexity" evidence="2">
    <location>
        <begin position="1376"/>
        <end position="1385"/>
    </location>
</feature>
<dbReference type="EMBL" id="CADEBC010000088">
    <property type="protein sequence ID" value="CAB3222502.1"/>
    <property type="molecule type" value="Genomic_DNA"/>
</dbReference>
<feature type="compositionally biased region" description="Acidic residues" evidence="2">
    <location>
        <begin position="1038"/>
        <end position="1050"/>
    </location>
</feature>
<feature type="region of interest" description="Disordered" evidence="2">
    <location>
        <begin position="1414"/>
        <end position="1458"/>
    </location>
</feature>
<feature type="region of interest" description="Disordered" evidence="2">
    <location>
        <begin position="1"/>
        <end position="31"/>
    </location>
</feature>
<feature type="compositionally biased region" description="Polar residues" evidence="2">
    <location>
        <begin position="1055"/>
        <end position="1064"/>
    </location>
</feature>
<protein>
    <submittedName>
        <fullName evidence="3">Uncharacterized protein</fullName>
    </submittedName>
</protein>
<feature type="region of interest" description="Disordered" evidence="2">
    <location>
        <begin position="1376"/>
        <end position="1399"/>
    </location>
</feature>